<feature type="region of interest" description="Disordered" evidence="1">
    <location>
        <begin position="448"/>
        <end position="489"/>
    </location>
</feature>
<dbReference type="InterPro" id="IPR053259">
    <property type="entry name" value="Golvesin-related_Golgi"/>
</dbReference>
<sequence>MCTIAGHIIGGSNSNSNSSSSSAMGCQRLEAAIRQLNIYFNLLRIYYYCMFILNYFTGSGWSDAGSGRGYENARGRGKGRGRGRSRSKSSIKNNLNSTEIAYALYCTSEINENRSKANSAKRLKITEIAYTPCNPCRRCRARANNFKLRAKCILKLKAAAFRPIEGDGGNISSIRVKLVPTELLLGPWRRAYGASANSISGLTAKKVVYTPCRLGEENRRAKSETISNTGELKTTNVTYTPCGAGKPHEGSTNRSSSTGEHTKRRIHTHIRVCTRTVSNLYPLKSNINEFLFVKAIKRCRSVTYCQQTLSEHNKNYALLPPHGQQQQGNVQRLLCYVKYLLIFEIFKLIANYFITMQIAATLLANKQAAGERKGSTTAVNVGILPTTTTATVRAQKSKATLQNSNSTSTTEFISPLNVCTASYTDTHTHPVPQHATPITINDRAIKKFHDRRNGSKRSQSCGRRRRRSSRSKRGENNKKINNNNNNNNKNNCCFTTRSIVGVSFISPSTSSLTQLIQGICIIRLISLKRFLQIPRQQSNVLFHKRLQKINCQTGKFVYTSNALLPSWLRLALRLCKRRRIYSVEEKPKTWKQAKSKIVTVKAETTRKPYTVDKEATTTVTTSVEVLELSLQTMPSTPTQPVESTESASSQTQLQLQTCIPQSVSEEKHLLSPPTKQPLSLPPTLLATTETQPQPLSPTKPQALAQSQPQLMCQLEQQPQQQKQEQQLHTAEKQQQQQDEPQMQQQQQQQQQQQHTAFTTTNVKRKT</sequence>
<dbReference type="PANTHER" id="PTHR32301">
    <property type="entry name" value="COUNTIN RECEPTOR CNR3-RELATED"/>
    <property type="match status" value="1"/>
</dbReference>
<feature type="compositionally biased region" description="Polar residues" evidence="1">
    <location>
        <begin position="631"/>
        <end position="641"/>
    </location>
</feature>
<proteinExistence type="predicted"/>
<comment type="caution">
    <text evidence="2">The sequence shown here is derived from an EMBL/GenBank/DDBJ whole genome shotgun (WGS) entry which is preliminary data.</text>
</comment>
<dbReference type="EMBL" id="CAJHJT010000012">
    <property type="protein sequence ID" value="CAD6997879.1"/>
    <property type="molecule type" value="Genomic_DNA"/>
</dbReference>
<feature type="region of interest" description="Disordered" evidence="1">
    <location>
        <begin position="236"/>
        <end position="264"/>
    </location>
</feature>
<feature type="compositionally biased region" description="Low complexity" evidence="1">
    <location>
        <begin position="733"/>
        <end position="753"/>
    </location>
</feature>
<keyword evidence="3" id="KW-1185">Reference proteome</keyword>
<reference evidence="2" key="1">
    <citation type="submission" date="2020-11" db="EMBL/GenBank/DDBJ databases">
        <authorList>
            <person name="Whitehead M."/>
        </authorList>
    </citation>
    <scope>NUCLEOTIDE SEQUENCE</scope>
    <source>
        <strain evidence="2">EGII</strain>
    </source>
</reference>
<gene>
    <name evidence="2" type="ORF">CCAP1982_LOCUS6498</name>
</gene>
<feature type="region of interest" description="Disordered" evidence="1">
    <location>
        <begin position="66"/>
        <end position="90"/>
    </location>
</feature>
<evidence type="ECO:0000256" key="1">
    <source>
        <dbReference type="SAM" id="MobiDB-lite"/>
    </source>
</evidence>
<name>A0A811UG02_CERCA</name>
<feature type="compositionally biased region" description="Low complexity" evidence="1">
    <location>
        <begin position="642"/>
        <end position="656"/>
    </location>
</feature>
<feature type="compositionally biased region" description="Low complexity" evidence="1">
    <location>
        <begin position="479"/>
        <end position="489"/>
    </location>
</feature>
<dbReference type="PANTHER" id="PTHR32301:SF6">
    <property type="entry name" value="GOLVESIN-RELATED"/>
    <property type="match status" value="1"/>
</dbReference>
<feature type="region of interest" description="Disordered" evidence="1">
    <location>
        <begin position="714"/>
        <end position="766"/>
    </location>
</feature>
<evidence type="ECO:0000313" key="3">
    <source>
        <dbReference type="Proteomes" id="UP000606786"/>
    </source>
</evidence>
<evidence type="ECO:0000313" key="2">
    <source>
        <dbReference type="EMBL" id="CAD6997879.1"/>
    </source>
</evidence>
<dbReference type="Proteomes" id="UP000606786">
    <property type="component" value="Unassembled WGS sequence"/>
</dbReference>
<feature type="region of interest" description="Disordered" evidence="1">
    <location>
        <begin position="688"/>
        <end position="707"/>
    </location>
</feature>
<feature type="compositionally biased region" description="Polar residues" evidence="1">
    <location>
        <begin position="754"/>
        <end position="766"/>
    </location>
</feature>
<organism evidence="2 3">
    <name type="scientific">Ceratitis capitata</name>
    <name type="common">Mediterranean fruit fly</name>
    <name type="synonym">Tephritis capitata</name>
    <dbReference type="NCBI Taxonomy" id="7213"/>
    <lineage>
        <taxon>Eukaryota</taxon>
        <taxon>Metazoa</taxon>
        <taxon>Ecdysozoa</taxon>
        <taxon>Arthropoda</taxon>
        <taxon>Hexapoda</taxon>
        <taxon>Insecta</taxon>
        <taxon>Pterygota</taxon>
        <taxon>Neoptera</taxon>
        <taxon>Endopterygota</taxon>
        <taxon>Diptera</taxon>
        <taxon>Brachycera</taxon>
        <taxon>Muscomorpha</taxon>
        <taxon>Tephritoidea</taxon>
        <taxon>Tephritidae</taxon>
        <taxon>Ceratitis</taxon>
        <taxon>Ceratitis</taxon>
    </lineage>
</organism>
<feature type="compositionally biased region" description="Low complexity" evidence="1">
    <location>
        <begin position="714"/>
        <end position="726"/>
    </location>
</feature>
<protein>
    <submittedName>
        <fullName evidence="2">(Mediterranean fruit fly) hypothetical protein</fullName>
    </submittedName>
</protein>
<dbReference type="AlphaFoldDB" id="A0A811UG02"/>
<feature type="compositionally biased region" description="Basic residues" evidence="1">
    <location>
        <begin position="462"/>
        <end position="471"/>
    </location>
</feature>
<accession>A0A811UG02</accession>
<feature type="compositionally biased region" description="Basic residues" evidence="1">
    <location>
        <begin position="75"/>
        <end position="89"/>
    </location>
</feature>
<dbReference type="OrthoDB" id="3200163at2759"/>
<feature type="region of interest" description="Disordered" evidence="1">
    <location>
        <begin position="631"/>
        <end position="656"/>
    </location>
</feature>